<gene>
    <name evidence="1" type="ORF">SCALOS_LOCUS2985</name>
</gene>
<comment type="caution">
    <text evidence="1">The sequence shown here is derived from an EMBL/GenBank/DDBJ whole genome shotgun (WGS) entry which is preliminary data.</text>
</comment>
<name>A0ACA9KVJ9_9GLOM</name>
<feature type="non-terminal residue" evidence="1">
    <location>
        <position position="74"/>
    </location>
</feature>
<evidence type="ECO:0000313" key="1">
    <source>
        <dbReference type="EMBL" id="CAG8494810.1"/>
    </source>
</evidence>
<reference evidence="1" key="1">
    <citation type="submission" date="2021-06" db="EMBL/GenBank/DDBJ databases">
        <authorList>
            <person name="Kallberg Y."/>
            <person name="Tangrot J."/>
            <person name="Rosling A."/>
        </authorList>
    </citation>
    <scope>NUCLEOTIDE SEQUENCE</scope>
    <source>
        <strain evidence="1">AU212A</strain>
    </source>
</reference>
<organism evidence="1 2">
    <name type="scientific">Scutellospora calospora</name>
    <dbReference type="NCBI Taxonomy" id="85575"/>
    <lineage>
        <taxon>Eukaryota</taxon>
        <taxon>Fungi</taxon>
        <taxon>Fungi incertae sedis</taxon>
        <taxon>Mucoromycota</taxon>
        <taxon>Glomeromycotina</taxon>
        <taxon>Glomeromycetes</taxon>
        <taxon>Diversisporales</taxon>
        <taxon>Gigasporaceae</taxon>
        <taxon>Scutellospora</taxon>
    </lineage>
</organism>
<dbReference type="EMBL" id="CAJVPM010002925">
    <property type="protein sequence ID" value="CAG8494810.1"/>
    <property type="molecule type" value="Genomic_DNA"/>
</dbReference>
<evidence type="ECO:0000313" key="2">
    <source>
        <dbReference type="Proteomes" id="UP000789860"/>
    </source>
</evidence>
<sequence length="74" mass="8643">MHAEAIDDFLKMNREENVEGHLSVTEICEILTNQNINEHFSKLLSSREKIENININSKMSYKSKSIPRITAFYQ</sequence>
<accession>A0ACA9KVJ9</accession>
<protein>
    <submittedName>
        <fullName evidence="1">6577_t:CDS:1</fullName>
    </submittedName>
</protein>
<keyword evidence="2" id="KW-1185">Reference proteome</keyword>
<dbReference type="Proteomes" id="UP000789860">
    <property type="component" value="Unassembled WGS sequence"/>
</dbReference>
<proteinExistence type="predicted"/>